<keyword evidence="1" id="KW-0732">Signal</keyword>
<keyword evidence="4" id="KW-1185">Reference proteome</keyword>
<gene>
    <name evidence="3" type="ORF">LQV63_07290</name>
</gene>
<keyword evidence="2" id="KW-0472">Membrane</keyword>
<feature type="transmembrane region" description="Helical" evidence="2">
    <location>
        <begin position="7"/>
        <end position="28"/>
    </location>
</feature>
<keyword evidence="2" id="KW-0812">Transmembrane</keyword>
<evidence type="ECO:0000256" key="2">
    <source>
        <dbReference type="SAM" id="Phobius"/>
    </source>
</evidence>
<keyword evidence="2" id="KW-1133">Transmembrane helix</keyword>
<evidence type="ECO:0000256" key="1">
    <source>
        <dbReference type="ARBA" id="ARBA00022729"/>
    </source>
</evidence>
<accession>A0ABS8YCA0</accession>
<protein>
    <submittedName>
        <fullName evidence="3">Extracellular solute-binding protein</fullName>
    </submittedName>
</protein>
<dbReference type="PANTHER" id="PTHR43649:SF33">
    <property type="entry name" value="POLYGALACTURONAN_RHAMNOGALACTURONAN-BINDING PROTEIN YTCQ"/>
    <property type="match status" value="1"/>
</dbReference>
<dbReference type="InterPro" id="IPR050490">
    <property type="entry name" value="Bact_solute-bd_prot1"/>
</dbReference>
<dbReference type="Gene3D" id="3.40.190.10">
    <property type="entry name" value="Periplasmic binding protein-like II"/>
    <property type="match status" value="2"/>
</dbReference>
<organism evidence="3 4">
    <name type="scientific">Paenibacillus profundus</name>
    <dbReference type="NCBI Taxonomy" id="1173085"/>
    <lineage>
        <taxon>Bacteria</taxon>
        <taxon>Bacillati</taxon>
        <taxon>Bacillota</taxon>
        <taxon>Bacilli</taxon>
        <taxon>Bacillales</taxon>
        <taxon>Paenibacillaceae</taxon>
        <taxon>Paenibacillus</taxon>
    </lineage>
</organism>
<sequence length="514" mass="58710">MLWISKILNTLFFVIYILAFMFLSFLLVPETASNITGNSKEASSQEKNTISIVINDLSFPFPDGLDENHNPYLTYIEKQNGLNVDVYIPPVTSYENTVHNILSSDTNLPDMLSIYSKIQFFRYVDQNKLMPLEGWIEKYGSGLKRVIPKEVWDQVTIGGHIYAIPSVNLVHGNELMYIRKDWLDNLKLPQPVTLEDYKKVIQAFTERDPDGNGKNDTFGFTMMANLEHSSPFFGAHGVQLNQWTERRGELVYADILPETKEALSFLAELYKQKWIDPDFPLHTNRQTMLEKIVEGKVGLFSAAWYDTRGAIAQNMKKDPKAKWIPLENPIGKNGEQGVNGRTIYGYQVVPKESLHAGDVIRFLNFIAGKGLTSLVFGFEQQVWKRKGGEIISDFAEHDKHLYRGIYSALVNVDDRKMLRARVDSYGKQYRLYDNIQRVERHAIHDAFLGSPTPTMLKKWGGLAGSRELFVKIVLGVAPIESFDAYAQQWKQNGGSQVTKEVNEWYKAHPHEGEQ</sequence>
<dbReference type="EMBL" id="JAJNBZ010000003">
    <property type="protein sequence ID" value="MCE5169112.1"/>
    <property type="molecule type" value="Genomic_DNA"/>
</dbReference>
<dbReference type="Proteomes" id="UP001199916">
    <property type="component" value="Unassembled WGS sequence"/>
</dbReference>
<dbReference type="PANTHER" id="PTHR43649">
    <property type="entry name" value="ARABINOSE-BINDING PROTEIN-RELATED"/>
    <property type="match status" value="1"/>
</dbReference>
<reference evidence="3 4" key="1">
    <citation type="submission" date="2021-11" db="EMBL/GenBank/DDBJ databases">
        <title>Draft genome sequence of Paenibacillus profundus YoMME, a new Gram-positive bacteria with exoelectrogenic properties.</title>
        <authorList>
            <person name="Hubenova Y."/>
            <person name="Hubenova E."/>
            <person name="Manasiev Y."/>
            <person name="Peykov S."/>
            <person name="Mitov M."/>
        </authorList>
    </citation>
    <scope>NUCLEOTIDE SEQUENCE [LARGE SCALE GENOMIC DNA]</scope>
    <source>
        <strain evidence="3 4">YoMME</strain>
    </source>
</reference>
<dbReference type="SUPFAM" id="SSF53850">
    <property type="entry name" value="Periplasmic binding protein-like II"/>
    <property type="match status" value="1"/>
</dbReference>
<name>A0ABS8YCA0_9BACL</name>
<evidence type="ECO:0000313" key="4">
    <source>
        <dbReference type="Proteomes" id="UP001199916"/>
    </source>
</evidence>
<comment type="caution">
    <text evidence="3">The sequence shown here is derived from an EMBL/GenBank/DDBJ whole genome shotgun (WGS) entry which is preliminary data.</text>
</comment>
<dbReference type="RefSeq" id="WP_233696183.1">
    <property type="nucleotide sequence ID" value="NZ_JAJNBZ010000003.1"/>
</dbReference>
<dbReference type="CDD" id="cd13580">
    <property type="entry name" value="PBP2_AlgQ_like_1"/>
    <property type="match status" value="1"/>
</dbReference>
<evidence type="ECO:0000313" key="3">
    <source>
        <dbReference type="EMBL" id="MCE5169112.1"/>
    </source>
</evidence>
<proteinExistence type="predicted"/>